<comment type="caution">
    <text evidence="1">The sequence shown here is derived from an EMBL/GenBank/DDBJ whole genome shotgun (WGS) entry which is preliminary data.</text>
</comment>
<dbReference type="AlphaFoldDB" id="A0A7V8JTW5"/>
<dbReference type="EMBL" id="WNDX01000067">
    <property type="protein sequence ID" value="KAF1043072.1"/>
    <property type="molecule type" value="Genomic_DNA"/>
</dbReference>
<evidence type="ECO:0000313" key="1">
    <source>
        <dbReference type="EMBL" id="KAF1043072.1"/>
    </source>
</evidence>
<name>A0A7V8JTW5_9BURK</name>
<accession>A0A7V8JTW5</accession>
<organism evidence="1 2">
    <name type="scientific">Herbaspirillum frisingense</name>
    <dbReference type="NCBI Taxonomy" id="92645"/>
    <lineage>
        <taxon>Bacteria</taxon>
        <taxon>Pseudomonadati</taxon>
        <taxon>Pseudomonadota</taxon>
        <taxon>Betaproteobacteria</taxon>
        <taxon>Burkholderiales</taxon>
        <taxon>Oxalobacteraceae</taxon>
        <taxon>Herbaspirillum</taxon>
    </lineage>
</organism>
<gene>
    <name evidence="1" type="ORF">GAK35_02392</name>
</gene>
<evidence type="ECO:0000313" key="2">
    <source>
        <dbReference type="Proteomes" id="UP000462435"/>
    </source>
</evidence>
<protein>
    <submittedName>
        <fullName evidence="1">Uncharacterized protein</fullName>
    </submittedName>
</protein>
<reference evidence="2" key="1">
    <citation type="journal article" date="2020" name="MBio">
        <title>Horizontal gene transfer to a defensive symbiont with a reduced genome amongst a multipartite beetle microbiome.</title>
        <authorList>
            <person name="Waterworth S.C."/>
            <person name="Florez L.V."/>
            <person name="Rees E.R."/>
            <person name="Hertweck C."/>
            <person name="Kaltenpoth M."/>
            <person name="Kwan J.C."/>
        </authorList>
    </citation>
    <scope>NUCLEOTIDE SEQUENCE [LARGE SCALE GENOMIC DNA]</scope>
</reference>
<proteinExistence type="predicted"/>
<dbReference type="Proteomes" id="UP000462435">
    <property type="component" value="Unassembled WGS sequence"/>
</dbReference>
<sequence length="125" mass="14647">MERGHQARGPDRRVSTEDLHRSIEGLARRLDARHQENVQHLDTNTAQLKEIKEQLEQLREGFPDNDPDGHRRYHEALIRAAEERRKFWGEWRAHIMKMGSVAVLGFLVVQAWEYFKVIVGKIPKG</sequence>